<evidence type="ECO:0000313" key="3">
    <source>
        <dbReference type="Proteomes" id="UP001165395"/>
    </source>
</evidence>
<gene>
    <name evidence="2" type="ORF">LIN78_03445</name>
</gene>
<proteinExistence type="predicted"/>
<reference evidence="2" key="1">
    <citation type="submission" date="2021-10" db="EMBL/GenBank/DDBJ databases">
        <title>The complete genome sequence of Leeia sp. TBRC 13508.</title>
        <authorList>
            <person name="Charoenyingcharoen P."/>
            <person name="Yukphan P."/>
        </authorList>
    </citation>
    <scope>NUCLEOTIDE SEQUENCE</scope>
    <source>
        <strain evidence="2">TBRC 13508</strain>
    </source>
</reference>
<dbReference type="InterPro" id="IPR035242">
    <property type="entry name" value="DUF5329"/>
</dbReference>
<protein>
    <submittedName>
        <fullName evidence="2">DUF5329 domain-containing protein</fullName>
    </submittedName>
</protein>
<dbReference type="PROSITE" id="PS51257">
    <property type="entry name" value="PROKAR_LIPOPROTEIN"/>
    <property type="match status" value="1"/>
</dbReference>
<feature type="chain" id="PRO_5047528072" evidence="1">
    <location>
        <begin position="23"/>
        <end position="122"/>
    </location>
</feature>
<accession>A0ABS8D351</accession>
<sequence>MKATSFIVSVLALVGIACNAIATPNVTAEKEVQHLLSFVSRSGCTFVRNGANYSASQASEHLASKYDQAKDKLNTSEDFIRYVASTSSMTGKPYLAKCSGKSEITSSVWLTTELARFRKQGK</sequence>
<dbReference type="RefSeq" id="WP_227178497.1">
    <property type="nucleotide sequence ID" value="NZ_JAJBZT010000002.1"/>
</dbReference>
<dbReference type="Pfam" id="PF17263">
    <property type="entry name" value="DUF5329"/>
    <property type="match status" value="1"/>
</dbReference>
<keyword evidence="1" id="KW-0732">Signal</keyword>
<evidence type="ECO:0000313" key="2">
    <source>
        <dbReference type="EMBL" id="MCB6182605.1"/>
    </source>
</evidence>
<organism evidence="2 3">
    <name type="scientific">Leeia speluncae</name>
    <dbReference type="NCBI Taxonomy" id="2884804"/>
    <lineage>
        <taxon>Bacteria</taxon>
        <taxon>Pseudomonadati</taxon>
        <taxon>Pseudomonadota</taxon>
        <taxon>Betaproteobacteria</taxon>
        <taxon>Neisseriales</taxon>
        <taxon>Leeiaceae</taxon>
        <taxon>Leeia</taxon>
    </lineage>
</organism>
<dbReference type="Proteomes" id="UP001165395">
    <property type="component" value="Unassembled WGS sequence"/>
</dbReference>
<comment type="caution">
    <text evidence="2">The sequence shown here is derived from an EMBL/GenBank/DDBJ whole genome shotgun (WGS) entry which is preliminary data.</text>
</comment>
<dbReference type="EMBL" id="JAJBZT010000002">
    <property type="protein sequence ID" value="MCB6182605.1"/>
    <property type="molecule type" value="Genomic_DNA"/>
</dbReference>
<name>A0ABS8D351_9NEIS</name>
<evidence type="ECO:0000256" key="1">
    <source>
        <dbReference type="SAM" id="SignalP"/>
    </source>
</evidence>
<keyword evidence="3" id="KW-1185">Reference proteome</keyword>
<feature type="signal peptide" evidence="1">
    <location>
        <begin position="1"/>
        <end position="22"/>
    </location>
</feature>